<evidence type="ECO:0000256" key="1">
    <source>
        <dbReference type="ARBA" id="ARBA00023172"/>
    </source>
</evidence>
<dbReference type="SUPFAM" id="SSF56349">
    <property type="entry name" value="DNA breaking-rejoining enzymes"/>
    <property type="match status" value="1"/>
</dbReference>
<feature type="domain" description="Tyr recombinase" evidence="2">
    <location>
        <begin position="201"/>
        <end position="409"/>
    </location>
</feature>
<gene>
    <name evidence="6" type="ORF">RD1301_v1_3570027</name>
    <name evidence="3" type="ORF">RUN1744_v1_250066</name>
    <name evidence="4" type="ORF">TD1301_v1_950002</name>
    <name evidence="5" type="ORF">TF3108_v1_430066</name>
</gene>
<reference evidence="6" key="1">
    <citation type="submission" date="2015-10" db="EMBL/GenBank/DDBJ databases">
        <authorList>
            <person name="Gilbert D.G."/>
        </authorList>
    </citation>
    <scope>NUCLEOTIDE SEQUENCE</scope>
    <source>
        <strain evidence="6">Phyl III-seqv23</strain>
    </source>
</reference>
<dbReference type="Gene3D" id="1.10.443.10">
    <property type="entry name" value="Intergrase catalytic core"/>
    <property type="match status" value="1"/>
</dbReference>
<dbReference type="InterPro" id="IPR013762">
    <property type="entry name" value="Integrase-like_cat_sf"/>
</dbReference>
<evidence type="ECO:0000313" key="5">
    <source>
        <dbReference type="EMBL" id="CUV40288.1"/>
    </source>
</evidence>
<dbReference type="EMBL" id="LN899825">
    <property type="protein sequence ID" value="CUV34504.1"/>
    <property type="molecule type" value="Genomic_DNA"/>
</dbReference>
<organism evidence="6">
    <name type="scientific">Ralstonia solanacearum</name>
    <name type="common">Pseudomonas solanacearum</name>
    <dbReference type="NCBI Taxonomy" id="305"/>
    <lineage>
        <taxon>Bacteria</taxon>
        <taxon>Pseudomonadati</taxon>
        <taxon>Pseudomonadota</taxon>
        <taxon>Betaproteobacteria</taxon>
        <taxon>Burkholderiales</taxon>
        <taxon>Burkholderiaceae</taxon>
        <taxon>Ralstonia</taxon>
        <taxon>Ralstonia solanacearum species complex</taxon>
    </lineage>
</organism>
<dbReference type="EMBL" id="LN899823">
    <property type="protein sequence ID" value="CUV22809.1"/>
    <property type="molecule type" value="Genomic_DNA"/>
</dbReference>
<protein>
    <submittedName>
        <fullName evidence="6">Integrase family protein (Modular protein)</fullName>
    </submittedName>
</protein>
<dbReference type="PROSITE" id="PS51898">
    <property type="entry name" value="TYR_RECOMBINASE"/>
    <property type="match status" value="1"/>
</dbReference>
<evidence type="ECO:0000313" key="6">
    <source>
        <dbReference type="EMBL" id="CUV63549.1"/>
    </source>
</evidence>
<sequence length="513" mass="58854">MTARYTIKQPLFASGERLPMLVDRQTGSPMFDPTVFTLTAFRTRDRASNTIEAVLRALKIFHLFCDDHQIDLLANMQDGRLLELGEVDALARLCRLPMKEMRQVEACPSKPVRTKTSSLESFRGSSKTSKAIPHVIGKYAATRLRYIVQYIGWLADRRIQHLGASHPMHAPLLLAKEVTVQGLVARIPSDQGRGNKRSSAHRRKALDEAAQERLWQVIDRLSPENPWRGRHVRARNDLMVRWFMGLGIRRGELLGVRVSDVDFRANQVFIARHADDPDDPRPNEPKTKTQARLLPISDDLARRTRQYILEERRRYASARRHDFLFMANGGAPLSLRELNKVFGRLSAQCPDLPKIFPHLFRHTYPRFRFGRSRFLRYHGLSHWIGRALCPTRRPYTRCLRRLLYSECVFQQAVHSAWTHCRCCAIPPQVTSVGSDAGSVHCSEVEGPVLSAEALVRRAAELFPLRHLPRWLRLFFRNSNCPLTTAHLRRFLLTWGRARSVNRAGCASPVCLPF</sequence>
<name>A0A0S4XHU2_RALSL</name>
<dbReference type="GO" id="GO:0006310">
    <property type="term" value="P:DNA recombination"/>
    <property type="evidence" value="ECO:0007669"/>
    <property type="project" value="UniProtKB-KW"/>
</dbReference>
<dbReference type="EMBL" id="LN899826">
    <property type="protein sequence ID" value="CUV40288.1"/>
    <property type="molecule type" value="Genomic_DNA"/>
</dbReference>
<dbReference type="EMBL" id="LN899822">
    <property type="protein sequence ID" value="CUV63549.1"/>
    <property type="molecule type" value="Genomic_DNA"/>
</dbReference>
<dbReference type="GO" id="GO:0015074">
    <property type="term" value="P:DNA integration"/>
    <property type="evidence" value="ECO:0007669"/>
    <property type="project" value="InterPro"/>
</dbReference>
<proteinExistence type="predicted"/>
<dbReference type="Pfam" id="PF00589">
    <property type="entry name" value="Phage_integrase"/>
    <property type="match status" value="1"/>
</dbReference>
<evidence type="ECO:0000313" key="4">
    <source>
        <dbReference type="EMBL" id="CUV34504.1"/>
    </source>
</evidence>
<accession>A0A0S4XHU2</accession>
<dbReference type="GO" id="GO:0003677">
    <property type="term" value="F:DNA binding"/>
    <property type="evidence" value="ECO:0007669"/>
    <property type="project" value="InterPro"/>
</dbReference>
<dbReference type="CDD" id="cd00397">
    <property type="entry name" value="DNA_BRE_C"/>
    <property type="match status" value="1"/>
</dbReference>
<dbReference type="InterPro" id="IPR002104">
    <property type="entry name" value="Integrase_catalytic"/>
</dbReference>
<keyword evidence="1" id="KW-0233">DNA recombination</keyword>
<dbReference type="InterPro" id="IPR011010">
    <property type="entry name" value="DNA_brk_join_enz"/>
</dbReference>
<evidence type="ECO:0000313" key="3">
    <source>
        <dbReference type="EMBL" id="CUV22809.1"/>
    </source>
</evidence>
<dbReference type="AlphaFoldDB" id="A0A0S4XHU2"/>
<evidence type="ECO:0000259" key="2">
    <source>
        <dbReference type="PROSITE" id="PS51898"/>
    </source>
</evidence>